<gene>
    <name evidence="2" type="ORF">DVH24_040156</name>
</gene>
<evidence type="ECO:0000313" key="2">
    <source>
        <dbReference type="EMBL" id="RXH84808.1"/>
    </source>
</evidence>
<proteinExistence type="predicted"/>
<keyword evidence="1" id="KW-0175">Coiled coil</keyword>
<keyword evidence="3" id="KW-1185">Reference proteome</keyword>
<comment type="caution">
    <text evidence="2">The sequence shown here is derived from an EMBL/GenBank/DDBJ whole genome shotgun (WGS) entry which is preliminary data.</text>
</comment>
<dbReference type="Proteomes" id="UP000290289">
    <property type="component" value="Chromosome 11"/>
</dbReference>
<accession>A0A498IMM8</accession>
<feature type="coiled-coil region" evidence="1">
    <location>
        <begin position="15"/>
        <end position="81"/>
    </location>
</feature>
<protein>
    <submittedName>
        <fullName evidence="2">Uncharacterized protein</fullName>
    </submittedName>
</protein>
<dbReference type="EMBL" id="RDQH01000337">
    <property type="protein sequence ID" value="RXH84808.1"/>
    <property type="molecule type" value="Genomic_DNA"/>
</dbReference>
<sequence>MLQVLEKYTTFYDITLNVKKKKNELKKKLDRLKARRMKLRLSINLKWKMKKSYESQMLEKLHMLTTDQKSLEDELIEMKKKFEELSIG</sequence>
<evidence type="ECO:0000313" key="3">
    <source>
        <dbReference type="Proteomes" id="UP000290289"/>
    </source>
</evidence>
<organism evidence="2 3">
    <name type="scientific">Malus domestica</name>
    <name type="common">Apple</name>
    <name type="synonym">Pyrus malus</name>
    <dbReference type="NCBI Taxonomy" id="3750"/>
    <lineage>
        <taxon>Eukaryota</taxon>
        <taxon>Viridiplantae</taxon>
        <taxon>Streptophyta</taxon>
        <taxon>Embryophyta</taxon>
        <taxon>Tracheophyta</taxon>
        <taxon>Spermatophyta</taxon>
        <taxon>Magnoliopsida</taxon>
        <taxon>eudicotyledons</taxon>
        <taxon>Gunneridae</taxon>
        <taxon>Pentapetalae</taxon>
        <taxon>rosids</taxon>
        <taxon>fabids</taxon>
        <taxon>Rosales</taxon>
        <taxon>Rosaceae</taxon>
        <taxon>Amygdaloideae</taxon>
        <taxon>Maleae</taxon>
        <taxon>Malus</taxon>
    </lineage>
</organism>
<dbReference type="AlphaFoldDB" id="A0A498IMM8"/>
<name>A0A498IMM8_MALDO</name>
<evidence type="ECO:0000256" key="1">
    <source>
        <dbReference type="SAM" id="Coils"/>
    </source>
</evidence>
<reference evidence="2 3" key="1">
    <citation type="submission" date="2018-10" db="EMBL/GenBank/DDBJ databases">
        <title>A high-quality apple genome assembly.</title>
        <authorList>
            <person name="Hu J."/>
        </authorList>
    </citation>
    <scope>NUCLEOTIDE SEQUENCE [LARGE SCALE GENOMIC DNA]</scope>
    <source>
        <strain evidence="3">cv. HFTH1</strain>
        <tissue evidence="2">Young leaf</tissue>
    </source>
</reference>